<dbReference type="RefSeq" id="WP_269947065.1">
    <property type="nucleotide sequence ID" value="NZ_JAKMUU010000009.1"/>
</dbReference>
<protein>
    <submittedName>
        <fullName evidence="1">Uncharacterized protein</fullName>
    </submittedName>
</protein>
<evidence type="ECO:0000313" key="2">
    <source>
        <dbReference type="Proteomes" id="UP001146430"/>
    </source>
</evidence>
<dbReference type="Proteomes" id="UP001146430">
    <property type="component" value="Unassembled WGS sequence"/>
</dbReference>
<organism evidence="1 2">
    <name type="scientific">Corynebacterium curieae</name>
    <dbReference type="NCBI Taxonomy" id="2913500"/>
    <lineage>
        <taxon>Bacteria</taxon>
        <taxon>Bacillati</taxon>
        <taxon>Actinomycetota</taxon>
        <taxon>Actinomycetes</taxon>
        <taxon>Mycobacteriales</taxon>
        <taxon>Corynebacteriaceae</taxon>
        <taxon>Corynebacterium</taxon>
    </lineage>
</organism>
<reference evidence="1" key="1">
    <citation type="submission" date="2022-02" db="EMBL/GenBank/DDBJ databases">
        <title>Corynebacterium sp. from urogenital microbiome.</title>
        <authorList>
            <person name="Cappelli E.A."/>
            <person name="Ribeiro T.G."/>
            <person name="Peixe L."/>
        </authorList>
    </citation>
    <scope>NUCLEOTIDE SEQUENCE</scope>
    <source>
        <strain evidence="1">C8Ua_181</strain>
    </source>
</reference>
<dbReference type="AlphaFoldDB" id="A0A9X3MCW8"/>
<gene>
    <name evidence="1" type="ORF">L8V01_10845</name>
</gene>
<accession>A0A9X3MCW8</accession>
<sequence>MTDFRAFNSCTGETFYAGGGMVARHRAWELATIFVTTDPRWEYDEAVHLVIKDAEARNDPSFYTAIDLRQVAKHGHTPVSIELRERQSTD</sequence>
<evidence type="ECO:0000313" key="1">
    <source>
        <dbReference type="EMBL" id="MCZ9307966.1"/>
    </source>
</evidence>
<comment type="caution">
    <text evidence="1">The sequence shown here is derived from an EMBL/GenBank/DDBJ whole genome shotgun (WGS) entry which is preliminary data.</text>
</comment>
<proteinExistence type="predicted"/>
<dbReference type="EMBL" id="JAKMUU010000009">
    <property type="protein sequence ID" value="MCZ9307966.1"/>
    <property type="molecule type" value="Genomic_DNA"/>
</dbReference>
<name>A0A9X3MCW8_9CORY</name>